<dbReference type="PRINTS" id="PR00463">
    <property type="entry name" value="EP450I"/>
</dbReference>
<dbReference type="InterPro" id="IPR002401">
    <property type="entry name" value="Cyt_P450_E_grp-I"/>
</dbReference>
<dbReference type="GO" id="GO:0016020">
    <property type="term" value="C:membrane"/>
    <property type="evidence" value="ECO:0007669"/>
    <property type="project" value="UniProtKB-SubCell"/>
</dbReference>
<dbReference type="GO" id="GO:0004497">
    <property type="term" value="F:monooxygenase activity"/>
    <property type="evidence" value="ECO:0000318"/>
    <property type="project" value="GO_Central"/>
</dbReference>
<comment type="cofactor">
    <cofactor evidence="7">
        <name>heme</name>
        <dbReference type="ChEBI" id="CHEBI:30413"/>
    </cofactor>
</comment>
<evidence type="ECO:0000256" key="8">
    <source>
        <dbReference type="RuleBase" id="RU000461"/>
    </source>
</evidence>
<dbReference type="GO" id="GO:0048868">
    <property type="term" value="P:pollen tube development"/>
    <property type="evidence" value="ECO:0000318"/>
    <property type="project" value="GO_Central"/>
</dbReference>
<evidence type="ECO:0000256" key="1">
    <source>
        <dbReference type="ARBA" id="ARBA00004167"/>
    </source>
</evidence>
<sequence length="479" mass="55288">MGAWLGCILGLIPLLGWCLWWWNEIRYVWPVKRRCSGTNAKLPPGHMGFPFFGELFTFLWYYKILRRPDEFINSKRKKYGDGVGMYRTHLFGSPSIIACVPSVNKFVFRAEDTFIAQWPNVDIMGTNSLGAVHGKAHDRLRSFVLNAVNRPDALRRIAALVQPRLVAALELWAQKGRIVAFHETKKVTFENIGKLFVSFEPGPQLEKIDGLFHDMLKGMRAQRLNFPGTAYRCALQARKKVEAIFRVELEERKSRSEETVTDLMDELRQIKDEEGRKLSDQEVLDNIVSFVFAGYESTSLASMWAIYYLAKSPNVLKKLREENTSVSQNKKGEFITSEDISNMKYTKKVVEETLRMANISHFLFRLVTKDIEYKGYRIPKGWKVILWLRYLHTNPENFDDPMCFNPERWNDSVKPEAYQVFGGGSRICPGNMLARIQLAILLHHLSVEYKWELINSDAGFVYLPHPAPVDEVEVSFSKL</sequence>
<gene>
    <name evidence="10" type="ORF">EUGRSUZ_K02919</name>
</gene>
<keyword evidence="3" id="KW-0812">Transmembrane</keyword>
<dbReference type="PANTHER" id="PTHR24286">
    <property type="entry name" value="CYTOCHROME P450 26"/>
    <property type="match status" value="1"/>
</dbReference>
<keyword evidence="8" id="KW-0503">Monooxygenase</keyword>
<dbReference type="KEGG" id="egr:104426333"/>
<evidence type="ECO:0000256" key="5">
    <source>
        <dbReference type="ARBA" id="ARBA00022989"/>
    </source>
</evidence>
<dbReference type="InterPro" id="IPR001128">
    <property type="entry name" value="Cyt_P450"/>
</dbReference>
<keyword evidence="6 7" id="KW-0408">Iron</keyword>
<evidence type="ECO:0008006" key="11">
    <source>
        <dbReference type="Google" id="ProtNLM"/>
    </source>
</evidence>
<dbReference type="eggNOG" id="KOG0157">
    <property type="taxonomic scope" value="Eukaryota"/>
</dbReference>
<dbReference type="Gene3D" id="1.10.630.10">
    <property type="entry name" value="Cytochrome P450"/>
    <property type="match status" value="1"/>
</dbReference>
<dbReference type="InterPro" id="IPR036396">
    <property type="entry name" value="Cyt_P450_sf"/>
</dbReference>
<organism evidence="10">
    <name type="scientific">Eucalyptus grandis</name>
    <name type="common">Flooded gum</name>
    <dbReference type="NCBI Taxonomy" id="71139"/>
    <lineage>
        <taxon>Eukaryota</taxon>
        <taxon>Viridiplantae</taxon>
        <taxon>Streptophyta</taxon>
        <taxon>Embryophyta</taxon>
        <taxon>Tracheophyta</taxon>
        <taxon>Spermatophyta</taxon>
        <taxon>Magnoliopsida</taxon>
        <taxon>eudicotyledons</taxon>
        <taxon>Gunneridae</taxon>
        <taxon>Pentapetalae</taxon>
        <taxon>rosids</taxon>
        <taxon>malvids</taxon>
        <taxon>Myrtales</taxon>
        <taxon>Myrtaceae</taxon>
        <taxon>Myrtoideae</taxon>
        <taxon>Eucalypteae</taxon>
        <taxon>Eucalyptus</taxon>
    </lineage>
</organism>
<feature type="coiled-coil region" evidence="9">
    <location>
        <begin position="246"/>
        <end position="273"/>
    </location>
</feature>
<keyword evidence="8" id="KW-0560">Oxidoreductase</keyword>
<evidence type="ECO:0000256" key="7">
    <source>
        <dbReference type="PIRSR" id="PIRSR602401-1"/>
    </source>
</evidence>
<dbReference type="PROSITE" id="PS00086">
    <property type="entry name" value="CYTOCHROME_P450"/>
    <property type="match status" value="1"/>
</dbReference>
<evidence type="ECO:0000313" key="10">
    <source>
        <dbReference type="EMBL" id="KCW49376.1"/>
    </source>
</evidence>
<protein>
    <recommendedName>
        <fullName evidence="11">Ent-kaurenoic acid oxidase</fullName>
    </recommendedName>
</protein>
<evidence type="ECO:0000256" key="3">
    <source>
        <dbReference type="ARBA" id="ARBA00022692"/>
    </source>
</evidence>
<dbReference type="EMBL" id="KK198763">
    <property type="protein sequence ID" value="KCW49376.1"/>
    <property type="molecule type" value="Genomic_DNA"/>
</dbReference>
<evidence type="ECO:0000256" key="6">
    <source>
        <dbReference type="ARBA" id="ARBA00023004"/>
    </source>
</evidence>
<keyword evidence="4 7" id="KW-0479">Metal-binding</keyword>
<evidence type="ECO:0000256" key="2">
    <source>
        <dbReference type="ARBA" id="ARBA00010617"/>
    </source>
</evidence>
<keyword evidence="5" id="KW-0472">Membrane</keyword>
<dbReference type="Gramene" id="KCW49376">
    <property type="protein sequence ID" value="KCW49376"/>
    <property type="gene ID" value="EUGRSUZ_K02919"/>
</dbReference>
<dbReference type="OrthoDB" id="2789670at2759"/>
<dbReference type="GO" id="GO:0016705">
    <property type="term" value="F:oxidoreductase activity, acting on paired donors, with incorporation or reduction of molecular oxygen"/>
    <property type="evidence" value="ECO:0007669"/>
    <property type="project" value="InterPro"/>
</dbReference>
<dbReference type="OMA" id="KDVEYHG"/>
<dbReference type="InterPro" id="IPR017972">
    <property type="entry name" value="Cyt_P450_CS"/>
</dbReference>
<comment type="similarity">
    <text evidence="2 8">Belongs to the cytochrome P450 family.</text>
</comment>
<reference evidence="10" key="1">
    <citation type="submission" date="2013-07" db="EMBL/GenBank/DDBJ databases">
        <title>The genome of Eucalyptus grandis.</title>
        <authorList>
            <person name="Schmutz J."/>
            <person name="Hayes R."/>
            <person name="Myburg A."/>
            <person name="Tuskan G."/>
            <person name="Grattapaglia D."/>
            <person name="Rokhsar D.S."/>
        </authorList>
    </citation>
    <scope>NUCLEOTIDE SEQUENCE</scope>
    <source>
        <tissue evidence="10">Leaf extractions</tissue>
    </source>
</reference>
<keyword evidence="9" id="KW-0175">Coiled coil</keyword>
<proteinExistence type="inferred from homology"/>
<comment type="subcellular location">
    <subcellularLocation>
        <location evidence="1">Membrane</location>
        <topology evidence="1">Single-pass membrane protein</topology>
    </subcellularLocation>
</comment>
<dbReference type="GO" id="GO:0020037">
    <property type="term" value="F:heme binding"/>
    <property type="evidence" value="ECO:0007669"/>
    <property type="project" value="InterPro"/>
</dbReference>
<dbReference type="GO" id="GO:0005506">
    <property type="term" value="F:iron ion binding"/>
    <property type="evidence" value="ECO:0007669"/>
    <property type="project" value="InterPro"/>
</dbReference>
<keyword evidence="5" id="KW-1133">Transmembrane helix</keyword>
<feature type="binding site" description="axial binding residue" evidence="7">
    <location>
        <position position="428"/>
    </location>
    <ligand>
        <name>heme</name>
        <dbReference type="ChEBI" id="CHEBI:30413"/>
    </ligand>
    <ligandPart>
        <name>Fe</name>
        <dbReference type="ChEBI" id="CHEBI:18248"/>
    </ligandPart>
</feature>
<dbReference type="PRINTS" id="PR00385">
    <property type="entry name" value="P450"/>
</dbReference>
<keyword evidence="7 8" id="KW-0349">Heme</keyword>
<dbReference type="InParanoid" id="A0A059A6S9"/>
<evidence type="ECO:0000256" key="4">
    <source>
        <dbReference type="ARBA" id="ARBA00022723"/>
    </source>
</evidence>
<dbReference type="PANTHER" id="PTHR24286:SF12">
    <property type="entry name" value="CYTOCHROME P450 FAMILY PROTEIN, EXPRESSED"/>
    <property type="match status" value="1"/>
</dbReference>
<name>A0A059A6S9_EUCGR</name>
<dbReference type="Pfam" id="PF00067">
    <property type="entry name" value="p450"/>
    <property type="match status" value="1"/>
</dbReference>
<evidence type="ECO:0000256" key="9">
    <source>
        <dbReference type="SAM" id="Coils"/>
    </source>
</evidence>
<dbReference type="SUPFAM" id="SSF48264">
    <property type="entry name" value="Cytochrome P450"/>
    <property type="match status" value="1"/>
</dbReference>
<accession>A0A059A6S9</accession>
<dbReference type="AlphaFoldDB" id="A0A059A6S9"/>